<name>A0A2S5TEA3_9GAMM</name>
<dbReference type="GO" id="GO:0055085">
    <property type="term" value="P:transmembrane transport"/>
    <property type="evidence" value="ECO:0007669"/>
    <property type="project" value="InterPro"/>
</dbReference>
<feature type="transmembrane region" description="Helical" evidence="3">
    <location>
        <begin position="12"/>
        <end position="30"/>
    </location>
</feature>
<dbReference type="InterPro" id="IPR058792">
    <property type="entry name" value="Beta-barrel_RND_2"/>
</dbReference>
<feature type="domain" description="CusB-like beta-barrel" evidence="5">
    <location>
        <begin position="248"/>
        <end position="290"/>
    </location>
</feature>
<protein>
    <submittedName>
        <fullName evidence="6">Hemolysin D</fullName>
    </submittedName>
</protein>
<organism evidence="6 7">
    <name type="scientific">Solimonas fluminis</name>
    <dbReference type="NCBI Taxonomy" id="2086571"/>
    <lineage>
        <taxon>Bacteria</taxon>
        <taxon>Pseudomonadati</taxon>
        <taxon>Pseudomonadota</taxon>
        <taxon>Gammaproteobacteria</taxon>
        <taxon>Nevskiales</taxon>
        <taxon>Nevskiaceae</taxon>
        <taxon>Solimonas</taxon>
    </lineage>
</organism>
<feature type="domain" description="Multidrug resistance protein MdtA-like barrel-sandwich hybrid" evidence="4">
    <location>
        <begin position="49"/>
        <end position="236"/>
    </location>
</feature>
<gene>
    <name evidence="6" type="ORF">C3942_13715</name>
</gene>
<keyword evidence="3" id="KW-0812">Transmembrane</keyword>
<dbReference type="Gene3D" id="2.40.30.170">
    <property type="match status" value="1"/>
</dbReference>
<evidence type="ECO:0000313" key="7">
    <source>
        <dbReference type="Proteomes" id="UP000238220"/>
    </source>
</evidence>
<dbReference type="Proteomes" id="UP000238220">
    <property type="component" value="Unassembled WGS sequence"/>
</dbReference>
<dbReference type="PANTHER" id="PTHR30386:SF24">
    <property type="entry name" value="MULTIDRUG RESISTANCE EFFLUX PUMP"/>
    <property type="match status" value="1"/>
</dbReference>
<dbReference type="InterPro" id="IPR058625">
    <property type="entry name" value="MdtA-like_BSH"/>
</dbReference>
<reference evidence="6 7" key="1">
    <citation type="submission" date="2018-02" db="EMBL/GenBank/DDBJ databases">
        <title>Genome sequencing of Solimonas sp. HR-BB.</title>
        <authorList>
            <person name="Lee Y."/>
            <person name="Jeon C.O."/>
        </authorList>
    </citation>
    <scope>NUCLEOTIDE SEQUENCE [LARGE SCALE GENOMIC DNA]</scope>
    <source>
        <strain evidence="6 7">HR-BB</strain>
    </source>
</reference>
<accession>A0A2S5TEA3</accession>
<feature type="coiled-coil region" evidence="2">
    <location>
        <begin position="174"/>
        <end position="208"/>
    </location>
</feature>
<dbReference type="Pfam" id="PF25954">
    <property type="entry name" value="Beta-barrel_RND_2"/>
    <property type="match status" value="1"/>
</dbReference>
<keyword evidence="3" id="KW-1133">Transmembrane helix</keyword>
<dbReference type="OrthoDB" id="9811754at2"/>
<dbReference type="AlphaFoldDB" id="A0A2S5TEA3"/>
<evidence type="ECO:0000313" key="6">
    <source>
        <dbReference type="EMBL" id="PPE73324.1"/>
    </source>
</evidence>
<evidence type="ECO:0000256" key="2">
    <source>
        <dbReference type="SAM" id="Coils"/>
    </source>
</evidence>
<keyword evidence="7" id="KW-1185">Reference proteome</keyword>
<evidence type="ECO:0000256" key="3">
    <source>
        <dbReference type="SAM" id="Phobius"/>
    </source>
</evidence>
<dbReference type="Gene3D" id="2.40.50.100">
    <property type="match status" value="1"/>
</dbReference>
<dbReference type="SUPFAM" id="SSF111369">
    <property type="entry name" value="HlyD-like secretion proteins"/>
    <property type="match status" value="2"/>
</dbReference>
<keyword evidence="2" id="KW-0175">Coiled coil</keyword>
<comment type="caution">
    <text evidence="6">The sequence shown here is derived from an EMBL/GenBank/DDBJ whole genome shotgun (WGS) entry which is preliminary data.</text>
</comment>
<evidence type="ECO:0000256" key="1">
    <source>
        <dbReference type="ARBA" id="ARBA00009477"/>
    </source>
</evidence>
<sequence length="355" mass="37956">MTAEKRRGLRLIILGTLLVGAIALGARWWLHGRFIESTDNAYVRADITAITPRISGEIVEVAVRNNQTVKKGDLLARIDPRDYEAKLENARAAVAVREAALKANAEQKSYQAAMIREAEAAAVAASADRQRLEKDWQRADRLVKEGVANQARLDTASAAYKSGSAQVERAQAGVAAARQQSATLDADRARQEAELEAARAMLKLAEIDFAATELRAPVDGVVGDLAARVGERVNAGLRLLSLVPLQAVFVEANFKETQLTGMRVGQSAEIKVDAFPDKPLTARIDSVSPASGAEFALLPPDNATGNFNKIVQRVPVKLVFDNAGELAGLLRPGMSVEVSVDTRTGPDAVSTASAQ</sequence>
<proteinExistence type="inferred from homology"/>
<comment type="similarity">
    <text evidence="1">Belongs to the membrane fusion protein (MFP) (TC 8.A.1) family.</text>
</comment>
<dbReference type="InterPro" id="IPR050739">
    <property type="entry name" value="MFP"/>
</dbReference>
<evidence type="ECO:0000259" key="4">
    <source>
        <dbReference type="Pfam" id="PF25917"/>
    </source>
</evidence>
<dbReference type="Gene3D" id="1.10.287.470">
    <property type="entry name" value="Helix hairpin bin"/>
    <property type="match status" value="2"/>
</dbReference>
<keyword evidence="3" id="KW-0472">Membrane</keyword>
<dbReference type="PANTHER" id="PTHR30386">
    <property type="entry name" value="MEMBRANE FUSION SUBUNIT OF EMRAB-TOLC MULTIDRUG EFFLUX PUMP"/>
    <property type="match status" value="1"/>
</dbReference>
<dbReference type="Pfam" id="PF25917">
    <property type="entry name" value="BSH_RND"/>
    <property type="match status" value="1"/>
</dbReference>
<dbReference type="EMBL" id="PSNW01000007">
    <property type="protein sequence ID" value="PPE73324.1"/>
    <property type="molecule type" value="Genomic_DNA"/>
</dbReference>
<evidence type="ECO:0000259" key="5">
    <source>
        <dbReference type="Pfam" id="PF25954"/>
    </source>
</evidence>
<dbReference type="RefSeq" id="WP_104230920.1">
    <property type="nucleotide sequence ID" value="NZ_PSNW01000007.1"/>
</dbReference>